<feature type="compositionally biased region" description="Basic and acidic residues" evidence="1">
    <location>
        <begin position="24"/>
        <end position="42"/>
    </location>
</feature>
<gene>
    <name evidence="2" type="ORF">BINO364_LOCUS1732</name>
</gene>
<dbReference type="AlphaFoldDB" id="A0A8J9U6I5"/>
<protein>
    <submittedName>
        <fullName evidence="2">Uncharacterized protein</fullName>
    </submittedName>
</protein>
<dbReference type="Proteomes" id="UP000838878">
    <property type="component" value="Chromosome 1"/>
</dbReference>
<dbReference type="EMBL" id="OV170221">
    <property type="protein sequence ID" value="CAH0714712.1"/>
    <property type="molecule type" value="Genomic_DNA"/>
</dbReference>
<feature type="region of interest" description="Disordered" evidence="1">
    <location>
        <begin position="216"/>
        <end position="242"/>
    </location>
</feature>
<dbReference type="OrthoDB" id="7881762at2759"/>
<sequence>MFLDTSYLKHKRQKTLSPTLPMYDQDRFGNDHIKSEPRDKSSPHHLSSPLRVFSPSYEQEQVQETPYQWEMPSALPIAGSVHMNYNQDMQWNQNYMQLTSNMQGVSTNMPMSSMTNLQNIQANLHPLPSNMQSISPGLQPLSPNVHTISSIGTMGRISPMHGGVSPNMGHVSPAMGHVSPAMSHASPGVGHMSPGMGHISPNVMQQQQLHQQDLMETAGTSDTPSLTGLLMDRGEGIPQLNSGELSGLSSLLDRGPDLSDSLNRLSTSDLLH</sequence>
<reference evidence="2" key="1">
    <citation type="submission" date="2021-12" db="EMBL/GenBank/DDBJ databases">
        <authorList>
            <person name="Martin H S."/>
        </authorList>
    </citation>
    <scope>NUCLEOTIDE SEQUENCE</scope>
</reference>
<evidence type="ECO:0000313" key="3">
    <source>
        <dbReference type="Proteomes" id="UP000838878"/>
    </source>
</evidence>
<feature type="non-terminal residue" evidence="2">
    <location>
        <position position="272"/>
    </location>
</feature>
<proteinExistence type="predicted"/>
<evidence type="ECO:0000313" key="2">
    <source>
        <dbReference type="EMBL" id="CAH0714712.1"/>
    </source>
</evidence>
<organism evidence="2 3">
    <name type="scientific">Brenthis ino</name>
    <name type="common">lesser marbled fritillary</name>
    <dbReference type="NCBI Taxonomy" id="405034"/>
    <lineage>
        <taxon>Eukaryota</taxon>
        <taxon>Metazoa</taxon>
        <taxon>Ecdysozoa</taxon>
        <taxon>Arthropoda</taxon>
        <taxon>Hexapoda</taxon>
        <taxon>Insecta</taxon>
        <taxon>Pterygota</taxon>
        <taxon>Neoptera</taxon>
        <taxon>Endopterygota</taxon>
        <taxon>Lepidoptera</taxon>
        <taxon>Glossata</taxon>
        <taxon>Ditrysia</taxon>
        <taxon>Papilionoidea</taxon>
        <taxon>Nymphalidae</taxon>
        <taxon>Heliconiinae</taxon>
        <taxon>Argynnini</taxon>
        <taxon>Brenthis</taxon>
    </lineage>
</organism>
<accession>A0A8J9U6I5</accession>
<feature type="region of interest" description="Disordered" evidence="1">
    <location>
        <begin position="16"/>
        <end position="50"/>
    </location>
</feature>
<evidence type="ECO:0000256" key="1">
    <source>
        <dbReference type="SAM" id="MobiDB-lite"/>
    </source>
</evidence>
<keyword evidence="3" id="KW-1185">Reference proteome</keyword>
<name>A0A8J9U6I5_9NEOP</name>